<feature type="compositionally biased region" description="Acidic residues" evidence="6">
    <location>
        <begin position="536"/>
        <end position="548"/>
    </location>
</feature>
<feature type="domain" description="PHD-type" evidence="7">
    <location>
        <begin position="615"/>
        <end position="663"/>
    </location>
</feature>
<feature type="compositionally biased region" description="Basic and acidic residues" evidence="6">
    <location>
        <begin position="549"/>
        <end position="562"/>
    </location>
</feature>
<reference evidence="8 9" key="1">
    <citation type="submission" date="2015-10" db="EMBL/GenBank/DDBJ databases">
        <title>Full genome of DAOMC 229536 Phialocephala scopiformis, a fungal endophyte of spruce producing the potent anti-insectan compound rugulosin.</title>
        <authorList>
            <consortium name="DOE Joint Genome Institute"/>
            <person name="Walker A.K."/>
            <person name="Frasz S.L."/>
            <person name="Seifert K.A."/>
            <person name="Miller J.D."/>
            <person name="Mondo S.J."/>
            <person name="Labutti K."/>
            <person name="Lipzen A."/>
            <person name="Dockter R."/>
            <person name="Kennedy M."/>
            <person name="Grigoriev I.V."/>
            <person name="Spatafora J.W."/>
        </authorList>
    </citation>
    <scope>NUCLEOTIDE SEQUENCE [LARGE SCALE GENOMIC DNA]</scope>
    <source>
        <strain evidence="8 9">CBS 120377</strain>
    </source>
</reference>
<feature type="region of interest" description="Disordered" evidence="6">
    <location>
        <begin position="314"/>
        <end position="418"/>
    </location>
</feature>
<sequence>MKNSHFGEAPTPRPTTTSTQDRRLSTVGDITAELSTHVHHFSPHPSFQLPPVDPSIQLPSSPGPYSASQSHFDDLSPTKVTPRKPRKRLEEAFSGQTATPPASQSKGTRKLAPKISTETMQNDPRDGHYGASQTPTHTNLMPFPSNAGDFFSYPMSAPATAPVFSNTKPFWDPDASMSGMDLDFNTDDAGMFNMSSHKISNSFDWGRNNQMFQETVNAAPTQTQNAPTQKEPQVTSKRQRPLAPKLPITTSGLPTSLPPFEFNNNSASDDPFSAVSMGGVDPGLLFGDTNPIPMPSEFADVPLPATRPVTSYAELKPYQHQLRESKRDLEELQRSRSSREGSKARRIDRGTVSSPVKGSARPGLQRSVSDSRGRRTQGNSFGTSFYQPRLSSDTDRAVSRGGRVSPVKQQRPSTLKSIPEMSTPRMRTELKFTIDSNGRAKTERVIVGEEPRTTRGGPSTTHEDWDSSHYESSSDDEPILVPSRNTSFSLPQPSKAPRHSRLEASNRGSDIRRHSASGYSQSESSSQHSYGRDSVESEAETVMDGDDGDATRELRKVMESRKQNQLKSRNPRHHHYGSDATPRGNSYGNYGSSANLSPTTLTDPATTPSSTRSGTTRCVCNNPDSEGFMIQCEACENWLHAECVGIDRRSLPPVYVCAFCAQTPNMRGGRIRETNKAITHTRMGSSPLAHKSFKSFR</sequence>
<dbReference type="InterPro" id="IPR013083">
    <property type="entry name" value="Znf_RING/FYVE/PHD"/>
</dbReference>
<dbReference type="SMART" id="SM00249">
    <property type="entry name" value="PHD"/>
    <property type="match status" value="1"/>
</dbReference>
<feature type="compositionally biased region" description="Basic and acidic residues" evidence="6">
    <location>
        <begin position="434"/>
        <end position="453"/>
    </location>
</feature>
<dbReference type="Pfam" id="PF20826">
    <property type="entry name" value="PHD_5"/>
    <property type="match status" value="1"/>
</dbReference>
<feature type="compositionally biased region" description="Polar residues" evidence="6">
    <location>
        <begin position="407"/>
        <end position="416"/>
    </location>
</feature>
<feature type="compositionally biased region" description="Polar residues" evidence="6">
    <location>
        <begin position="94"/>
        <end position="106"/>
    </location>
</feature>
<dbReference type="Proteomes" id="UP000070700">
    <property type="component" value="Unassembled WGS sequence"/>
</dbReference>
<dbReference type="PROSITE" id="PS01359">
    <property type="entry name" value="ZF_PHD_1"/>
    <property type="match status" value="1"/>
</dbReference>
<dbReference type="GeneID" id="28822573"/>
<dbReference type="GO" id="GO:0070210">
    <property type="term" value="C:Rpd3L-Expanded complex"/>
    <property type="evidence" value="ECO:0007669"/>
    <property type="project" value="TreeGrafter"/>
</dbReference>
<dbReference type="GO" id="GO:0006325">
    <property type="term" value="P:chromatin organization"/>
    <property type="evidence" value="ECO:0007669"/>
    <property type="project" value="UniProtKB-KW"/>
</dbReference>
<dbReference type="InterPro" id="IPR019787">
    <property type="entry name" value="Znf_PHD-finger"/>
</dbReference>
<dbReference type="PANTHER" id="PTHR46462:SF3">
    <property type="entry name" value="UPSET, ISOFORM A"/>
    <property type="match status" value="1"/>
</dbReference>
<dbReference type="EMBL" id="KQ947408">
    <property type="protein sequence ID" value="KUJ21020.1"/>
    <property type="molecule type" value="Genomic_DNA"/>
</dbReference>
<dbReference type="RefSeq" id="XP_018075375.1">
    <property type="nucleotide sequence ID" value="XM_018212847.1"/>
</dbReference>
<name>A0A194XLA6_MOLSC</name>
<dbReference type="PROSITE" id="PS50016">
    <property type="entry name" value="ZF_PHD_2"/>
    <property type="match status" value="1"/>
</dbReference>
<feature type="compositionally biased region" description="Polar residues" evidence="6">
    <location>
        <begin position="219"/>
        <end position="236"/>
    </location>
</feature>
<dbReference type="InterPro" id="IPR011011">
    <property type="entry name" value="Znf_FYVE_PHD"/>
</dbReference>
<dbReference type="KEGG" id="psco:LY89DRAFT_665486"/>
<dbReference type="OrthoDB" id="419183at2759"/>
<evidence type="ECO:0000256" key="3">
    <source>
        <dbReference type="ARBA" id="ARBA00022833"/>
    </source>
</evidence>
<feature type="compositionally biased region" description="Polar residues" evidence="6">
    <location>
        <begin position="483"/>
        <end position="492"/>
    </location>
</feature>
<dbReference type="GO" id="GO:0006355">
    <property type="term" value="P:regulation of DNA-templated transcription"/>
    <property type="evidence" value="ECO:0007669"/>
    <property type="project" value="TreeGrafter"/>
</dbReference>
<evidence type="ECO:0000256" key="4">
    <source>
        <dbReference type="ARBA" id="ARBA00022853"/>
    </source>
</evidence>
<dbReference type="PANTHER" id="PTHR46462">
    <property type="entry name" value="UPSET, ISOFORM A"/>
    <property type="match status" value="1"/>
</dbReference>
<gene>
    <name evidence="8" type="ORF">LY89DRAFT_665486</name>
</gene>
<proteinExistence type="predicted"/>
<dbReference type="InParanoid" id="A0A194XLA6"/>
<feature type="region of interest" description="Disordered" evidence="6">
    <location>
        <begin position="219"/>
        <end position="255"/>
    </location>
</feature>
<feature type="compositionally biased region" description="Polar residues" evidence="6">
    <location>
        <begin position="583"/>
        <end position="605"/>
    </location>
</feature>
<feature type="compositionally biased region" description="Polar residues" evidence="6">
    <location>
        <begin position="366"/>
        <end position="391"/>
    </location>
</feature>
<feature type="region of interest" description="Disordered" evidence="6">
    <location>
        <begin position="434"/>
        <end position="615"/>
    </location>
</feature>
<keyword evidence="4" id="KW-0156">Chromatin regulator</keyword>
<dbReference type="AlphaFoldDB" id="A0A194XLA6"/>
<accession>A0A194XLA6</accession>
<dbReference type="InterPro" id="IPR019786">
    <property type="entry name" value="Zinc_finger_PHD-type_CS"/>
</dbReference>
<dbReference type="SUPFAM" id="SSF57903">
    <property type="entry name" value="FYVE/PHD zinc finger"/>
    <property type="match status" value="1"/>
</dbReference>
<evidence type="ECO:0000256" key="1">
    <source>
        <dbReference type="ARBA" id="ARBA00022723"/>
    </source>
</evidence>
<dbReference type="Gene3D" id="3.30.40.10">
    <property type="entry name" value="Zinc/RING finger domain, C3HC4 (zinc finger)"/>
    <property type="match status" value="1"/>
</dbReference>
<feature type="region of interest" description="Disordered" evidence="6">
    <location>
        <begin position="1"/>
        <end position="137"/>
    </location>
</feature>
<feature type="compositionally biased region" description="Low complexity" evidence="6">
    <location>
        <begin position="516"/>
        <end position="529"/>
    </location>
</feature>
<evidence type="ECO:0000256" key="2">
    <source>
        <dbReference type="ARBA" id="ARBA00022771"/>
    </source>
</evidence>
<organism evidence="8 9">
    <name type="scientific">Mollisia scopiformis</name>
    <name type="common">Conifer needle endophyte fungus</name>
    <name type="synonym">Phialocephala scopiformis</name>
    <dbReference type="NCBI Taxonomy" id="149040"/>
    <lineage>
        <taxon>Eukaryota</taxon>
        <taxon>Fungi</taxon>
        <taxon>Dikarya</taxon>
        <taxon>Ascomycota</taxon>
        <taxon>Pezizomycotina</taxon>
        <taxon>Leotiomycetes</taxon>
        <taxon>Helotiales</taxon>
        <taxon>Mollisiaceae</taxon>
        <taxon>Mollisia</taxon>
    </lineage>
</organism>
<dbReference type="STRING" id="149040.A0A194XLA6"/>
<feature type="compositionally biased region" description="Basic and acidic residues" evidence="6">
    <location>
        <begin position="321"/>
        <end position="349"/>
    </location>
</feature>
<keyword evidence="9" id="KW-1185">Reference proteome</keyword>
<feature type="compositionally biased region" description="Basic and acidic residues" evidence="6">
    <location>
        <begin position="500"/>
        <end position="513"/>
    </location>
</feature>
<evidence type="ECO:0000256" key="5">
    <source>
        <dbReference type="PROSITE-ProRule" id="PRU00146"/>
    </source>
</evidence>
<evidence type="ECO:0000259" key="7">
    <source>
        <dbReference type="PROSITE" id="PS50016"/>
    </source>
</evidence>
<dbReference type="InterPro" id="IPR001965">
    <property type="entry name" value="Znf_PHD"/>
</dbReference>
<evidence type="ECO:0000256" key="6">
    <source>
        <dbReference type="SAM" id="MobiDB-lite"/>
    </source>
</evidence>
<feature type="compositionally biased region" description="Low complexity" evidence="6">
    <location>
        <begin position="606"/>
        <end position="615"/>
    </location>
</feature>
<keyword evidence="3" id="KW-0862">Zinc</keyword>
<keyword evidence="2 5" id="KW-0863">Zinc-finger</keyword>
<evidence type="ECO:0000313" key="9">
    <source>
        <dbReference type="Proteomes" id="UP000070700"/>
    </source>
</evidence>
<protein>
    <recommendedName>
        <fullName evidence="7">PHD-type domain-containing protein</fullName>
    </recommendedName>
</protein>
<dbReference type="GO" id="GO:0034967">
    <property type="term" value="C:Set3 complex"/>
    <property type="evidence" value="ECO:0007669"/>
    <property type="project" value="TreeGrafter"/>
</dbReference>
<evidence type="ECO:0000313" key="8">
    <source>
        <dbReference type="EMBL" id="KUJ21020.1"/>
    </source>
</evidence>
<keyword evidence="1" id="KW-0479">Metal-binding</keyword>
<dbReference type="GO" id="GO:0008270">
    <property type="term" value="F:zinc ion binding"/>
    <property type="evidence" value="ECO:0007669"/>
    <property type="project" value="UniProtKB-KW"/>
</dbReference>